<evidence type="ECO:0000313" key="2">
    <source>
        <dbReference type="Proteomes" id="UP000305222"/>
    </source>
</evidence>
<evidence type="ECO:0000313" key="1">
    <source>
        <dbReference type="EMBL" id="TKI91903.1"/>
    </source>
</evidence>
<sequence length="25" mass="2640">MKNTLLKVGVCVSLLGTTQFVSTIS</sequence>
<proteinExistence type="predicted"/>
<reference evidence="1 2" key="1">
    <citation type="journal article" date="2019" name="Environ. Microbiol.">
        <title>An active ?-lactamase is a part of an orchestrated cell wall stress resistance network of Bacillus subtilis and related rhizosphere species.</title>
        <authorList>
            <person name="Bucher T."/>
            <person name="Keren-Paz A."/>
            <person name="Hausser J."/>
            <person name="Olender T."/>
            <person name="Cytryn E."/>
            <person name="Kolodkin-Gal I."/>
        </authorList>
    </citation>
    <scope>NUCLEOTIDE SEQUENCE [LARGE SCALE GENOMIC DNA]</scope>
    <source>
        <strain evidence="1 2">I5</strain>
    </source>
</reference>
<name>A0A4V5TU02_9BACI</name>
<feature type="non-terminal residue" evidence="1">
    <location>
        <position position="25"/>
    </location>
</feature>
<gene>
    <name evidence="1" type="ORF">FC699_21125</name>
</gene>
<dbReference type="EMBL" id="SZON01001245">
    <property type="protein sequence ID" value="TKI91903.1"/>
    <property type="molecule type" value="Genomic_DNA"/>
</dbReference>
<dbReference type="Proteomes" id="UP000305222">
    <property type="component" value="Unassembled WGS sequence"/>
</dbReference>
<comment type="caution">
    <text evidence="1">The sequence shown here is derived from an EMBL/GenBank/DDBJ whole genome shotgun (WGS) entry which is preliminary data.</text>
</comment>
<protein>
    <submittedName>
        <fullName evidence="1">Beta-lactamase 2</fullName>
    </submittedName>
</protein>
<accession>A0A4V5TU02</accession>
<organism evidence="1 2">
    <name type="scientific">Bacillus wiedmannii</name>
    <dbReference type="NCBI Taxonomy" id="1890302"/>
    <lineage>
        <taxon>Bacteria</taxon>
        <taxon>Bacillati</taxon>
        <taxon>Bacillota</taxon>
        <taxon>Bacilli</taxon>
        <taxon>Bacillales</taxon>
        <taxon>Bacillaceae</taxon>
        <taxon>Bacillus</taxon>
        <taxon>Bacillus cereus group</taxon>
    </lineage>
</organism>
<dbReference type="AlphaFoldDB" id="A0A4V5TU02"/>